<dbReference type="HOGENOM" id="CLU_2007287_0_0_1"/>
<evidence type="ECO:0000313" key="3">
    <source>
        <dbReference type="EMBL" id="RHN67397.1"/>
    </source>
</evidence>
<dbReference type="AlphaFoldDB" id="A0A072UW69"/>
<evidence type="ECO:0000313" key="5">
    <source>
        <dbReference type="Proteomes" id="UP000002051"/>
    </source>
</evidence>
<evidence type="ECO:0000313" key="2">
    <source>
        <dbReference type="EMBL" id="KEH34074.1"/>
    </source>
</evidence>
<dbReference type="Proteomes" id="UP000002051">
    <property type="component" value="Chromosome 3"/>
</dbReference>
<reference evidence="4" key="3">
    <citation type="submission" date="2015-04" db="UniProtKB">
        <authorList>
            <consortium name="EnsemblPlants"/>
        </authorList>
    </citation>
    <scope>IDENTIFICATION</scope>
    <source>
        <strain evidence="4">cv. Jemalong A17</strain>
    </source>
</reference>
<evidence type="ECO:0000256" key="1">
    <source>
        <dbReference type="SAM" id="Phobius"/>
    </source>
</evidence>
<keyword evidence="1" id="KW-1133">Transmembrane helix</keyword>
<dbReference type="PANTHER" id="PTHR34125">
    <property type="entry name" value="OS01G0762900 PROTEIN"/>
    <property type="match status" value="1"/>
</dbReference>
<reference evidence="2 5" key="2">
    <citation type="journal article" date="2014" name="BMC Genomics">
        <title>An improved genome release (version Mt4.0) for the model legume Medicago truncatula.</title>
        <authorList>
            <person name="Tang H."/>
            <person name="Krishnakumar V."/>
            <person name="Bidwell S."/>
            <person name="Rosen B."/>
            <person name="Chan A."/>
            <person name="Zhou S."/>
            <person name="Gentzbittel L."/>
            <person name="Childs K.L."/>
            <person name="Yandell M."/>
            <person name="Gundlach H."/>
            <person name="Mayer K.F."/>
            <person name="Schwartz D.C."/>
            <person name="Town C.D."/>
        </authorList>
    </citation>
    <scope>GENOME REANNOTATION</scope>
    <source>
        <strain evidence="2">A17</strain>
        <strain evidence="4 5">cv. Jemalong A17</strain>
    </source>
</reference>
<feature type="transmembrane region" description="Helical" evidence="1">
    <location>
        <begin position="41"/>
        <end position="60"/>
    </location>
</feature>
<dbReference type="PANTHER" id="PTHR34125:SF9">
    <property type="entry name" value="PROTEIN, PUTATIVE-RELATED"/>
    <property type="match status" value="1"/>
</dbReference>
<dbReference type="EMBL" id="PSQE01000003">
    <property type="protein sequence ID" value="RHN67397.1"/>
    <property type="molecule type" value="Genomic_DNA"/>
</dbReference>
<dbReference type="Proteomes" id="UP000265566">
    <property type="component" value="Chromosome 3"/>
</dbReference>
<evidence type="ECO:0000313" key="4">
    <source>
        <dbReference type="EnsemblPlants" id="KEH34074"/>
    </source>
</evidence>
<accession>A0A072UW69</accession>
<reference evidence="2 5" key="1">
    <citation type="journal article" date="2011" name="Nature">
        <title>The Medicago genome provides insight into the evolution of rhizobial symbioses.</title>
        <authorList>
            <person name="Young N.D."/>
            <person name="Debelle F."/>
            <person name="Oldroyd G.E."/>
            <person name="Geurts R."/>
            <person name="Cannon S.B."/>
            <person name="Udvardi M.K."/>
            <person name="Benedito V.A."/>
            <person name="Mayer K.F."/>
            <person name="Gouzy J."/>
            <person name="Schoof H."/>
            <person name="Van de Peer Y."/>
            <person name="Proost S."/>
            <person name="Cook D.R."/>
            <person name="Meyers B.C."/>
            <person name="Spannagl M."/>
            <person name="Cheung F."/>
            <person name="De Mita S."/>
            <person name="Krishnakumar V."/>
            <person name="Gundlach H."/>
            <person name="Zhou S."/>
            <person name="Mudge J."/>
            <person name="Bharti A.K."/>
            <person name="Murray J.D."/>
            <person name="Naoumkina M.A."/>
            <person name="Rosen B."/>
            <person name="Silverstein K.A."/>
            <person name="Tang H."/>
            <person name="Rombauts S."/>
            <person name="Zhao P.X."/>
            <person name="Zhou P."/>
            <person name="Barbe V."/>
            <person name="Bardou P."/>
            <person name="Bechner M."/>
            <person name="Bellec A."/>
            <person name="Berger A."/>
            <person name="Berges H."/>
            <person name="Bidwell S."/>
            <person name="Bisseling T."/>
            <person name="Choisne N."/>
            <person name="Couloux A."/>
            <person name="Denny R."/>
            <person name="Deshpande S."/>
            <person name="Dai X."/>
            <person name="Doyle J.J."/>
            <person name="Dudez A.M."/>
            <person name="Farmer A.D."/>
            <person name="Fouteau S."/>
            <person name="Franken C."/>
            <person name="Gibelin C."/>
            <person name="Gish J."/>
            <person name="Goldstein S."/>
            <person name="Gonzalez A.J."/>
            <person name="Green P.J."/>
            <person name="Hallab A."/>
            <person name="Hartog M."/>
            <person name="Hua A."/>
            <person name="Humphray S.J."/>
            <person name="Jeong D.H."/>
            <person name="Jing Y."/>
            <person name="Jocker A."/>
            <person name="Kenton S.M."/>
            <person name="Kim D.J."/>
            <person name="Klee K."/>
            <person name="Lai H."/>
            <person name="Lang C."/>
            <person name="Lin S."/>
            <person name="Macmil S.L."/>
            <person name="Magdelenat G."/>
            <person name="Matthews L."/>
            <person name="McCorrison J."/>
            <person name="Monaghan E.L."/>
            <person name="Mun J.H."/>
            <person name="Najar F.Z."/>
            <person name="Nicholson C."/>
            <person name="Noirot C."/>
            <person name="O'Bleness M."/>
            <person name="Paule C.R."/>
            <person name="Poulain J."/>
            <person name="Prion F."/>
            <person name="Qin B."/>
            <person name="Qu C."/>
            <person name="Retzel E.F."/>
            <person name="Riddle C."/>
            <person name="Sallet E."/>
            <person name="Samain S."/>
            <person name="Samson N."/>
            <person name="Sanders I."/>
            <person name="Saurat O."/>
            <person name="Scarpelli C."/>
            <person name="Schiex T."/>
            <person name="Segurens B."/>
            <person name="Severin A.J."/>
            <person name="Sherrier D.J."/>
            <person name="Shi R."/>
            <person name="Sims S."/>
            <person name="Singer S.R."/>
            <person name="Sinharoy S."/>
            <person name="Sterck L."/>
            <person name="Viollet A."/>
            <person name="Wang B.B."/>
            <person name="Wang K."/>
            <person name="Wang M."/>
            <person name="Wang X."/>
            <person name="Warfsmann J."/>
            <person name="Weissenbach J."/>
            <person name="White D.D."/>
            <person name="White J.D."/>
            <person name="Wiley G.B."/>
            <person name="Wincker P."/>
            <person name="Xing Y."/>
            <person name="Yang L."/>
            <person name="Yao Z."/>
            <person name="Ying F."/>
            <person name="Zhai J."/>
            <person name="Zhou L."/>
            <person name="Zuber A."/>
            <person name="Denarie J."/>
            <person name="Dixon R.A."/>
            <person name="May G.D."/>
            <person name="Schwartz D.C."/>
            <person name="Rogers J."/>
            <person name="Quetier F."/>
            <person name="Town C.D."/>
            <person name="Roe B.A."/>
        </authorList>
    </citation>
    <scope>NUCLEOTIDE SEQUENCE [LARGE SCALE GENOMIC DNA]</scope>
    <source>
        <strain evidence="2">A17</strain>
        <strain evidence="4 5">cv. Jemalong A17</strain>
    </source>
</reference>
<keyword evidence="1" id="KW-0472">Membrane</keyword>
<proteinExistence type="predicted"/>
<reference evidence="3" key="4">
    <citation type="journal article" date="2018" name="Nat. Plants">
        <title>Whole-genome landscape of Medicago truncatula symbiotic genes.</title>
        <authorList>
            <person name="Pecrix Y."/>
            <person name="Gamas P."/>
            <person name="Carrere S."/>
        </authorList>
    </citation>
    <scope>NUCLEOTIDE SEQUENCE</scope>
    <source>
        <tissue evidence="3">Leaves</tissue>
    </source>
</reference>
<keyword evidence="5" id="KW-1185">Reference proteome</keyword>
<protein>
    <submittedName>
        <fullName evidence="2">Transmembrane protein, putative</fullName>
    </submittedName>
</protein>
<organism evidence="2 5">
    <name type="scientific">Medicago truncatula</name>
    <name type="common">Barrel medic</name>
    <name type="synonym">Medicago tribuloides</name>
    <dbReference type="NCBI Taxonomy" id="3880"/>
    <lineage>
        <taxon>Eukaryota</taxon>
        <taxon>Viridiplantae</taxon>
        <taxon>Streptophyta</taxon>
        <taxon>Embryophyta</taxon>
        <taxon>Tracheophyta</taxon>
        <taxon>Spermatophyta</taxon>
        <taxon>Magnoliopsida</taxon>
        <taxon>eudicotyledons</taxon>
        <taxon>Gunneridae</taxon>
        <taxon>Pentapetalae</taxon>
        <taxon>rosids</taxon>
        <taxon>fabids</taxon>
        <taxon>Fabales</taxon>
        <taxon>Fabaceae</taxon>
        <taxon>Papilionoideae</taxon>
        <taxon>50 kb inversion clade</taxon>
        <taxon>NPAAA clade</taxon>
        <taxon>Hologalegina</taxon>
        <taxon>IRL clade</taxon>
        <taxon>Trifolieae</taxon>
        <taxon>Medicago</taxon>
    </lineage>
</organism>
<dbReference type="EMBL" id="CM001219">
    <property type="protein sequence ID" value="KEH34074.1"/>
    <property type="molecule type" value="Genomic_DNA"/>
</dbReference>
<name>A0A072UW69_MEDTR</name>
<dbReference type="Gramene" id="rna15584">
    <property type="protein sequence ID" value="RHN67397.1"/>
    <property type="gene ID" value="gene15584"/>
</dbReference>
<gene>
    <name evidence="2" type="ordered locus">MTR_3g058920</name>
    <name evidence="3" type="ORF">MtrunA17_Chr3g0102311</name>
</gene>
<keyword evidence="1 2" id="KW-0812">Transmembrane</keyword>
<dbReference type="EnsemblPlants" id="KEH34074">
    <property type="protein sequence ID" value="KEH34074"/>
    <property type="gene ID" value="MTR_3g058920"/>
</dbReference>
<feature type="transmembrane region" description="Helical" evidence="1">
    <location>
        <begin position="12"/>
        <end position="35"/>
    </location>
</feature>
<sequence length="132" mass="15442">MMDIQQELFKFKPYISGALISFLAIFIFIHLLPFIITMVTFYFPLFFSTALFAVVIFVLTKITPPNNDPIHVPRLAEEILEYFVIAGNHQFYHPDYNNHLANHHHPENYYLPANHNQLDLPPPDKVDDNKDD</sequence>